<reference evidence="2 3" key="1">
    <citation type="journal article" date="2023" name="Plants (Basel)">
        <title>Bridging the Gap: Combining Genomics and Transcriptomics Approaches to Understand Stylosanthes scabra, an Orphan Legume from the Brazilian Caatinga.</title>
        <authorList>
            <person name="Ferreira-Neto J.R.C."/>
            <person name="da Silva M.D."/>
            <person name="Binneck E."/>
            <person name="de Melo N.F."/>
            <person name="da Silva R.H."/>
            <person name="de Melo A.L.T.M."/>
            <person name="Pandolfi V."/>
            <person name="Bustamante F.O."/>
            <person name="Brasileiro-Vidal A.C."/>
            <person name="Benko-Iseppon A.M."/>
        </authorList>
    </citation>
    <scope>NUCLEOTIDE SEQUENCE [LARGE SCALE GENOMIC DNA]</scope>
    <source>
        <tissue evidence="2">Leaves</tissue>
    </source>
</reference>
<dbReference type="EMBL" id="JASCZI010061519">
    <property type="protein sequence ID" value="MED6138904.1"/>
    <property type="molecule type" value="Genomic_DNA"/>
</dbReference>
<comment type="caution">
    <text evidence="2">The sequence shown here is derived from an EMBL/GenBank/DDBJ whole genome shotgun (WGS) entry which is preliminary data.</text>
</comment>
<dbReference type="Proteomes" id="UP001341840">
    <property type="component" value="Unassembled WGS sequence"/>
</dbReference>
<organism evidence="2 3">
    <name type="scientific">Stylosanthes scabra</name>
    <dbReference type="NCBI Taxonomy" id="79078"/>
    <lineage>
        <taxon>Eukaryota</taxon>
        <taxon>Viridiplantae</taxon>
        <taxon>Streptophyta</taxon>
        <taxon>Embryophyta</taxon>
        <taxon>Tracheophyta</taxon>
        <taxon>Spermatophyta</taxon>
        <taxon>Magnoliopsida</taxon>
        <taxon>eudicotyledons</taxon>
        <taxon>Gunneridae</taxon>
        <taxon>Pentapetalae</taxon>
        <taxon>rosids</taxon>
        <taxon>fabids</taxon>
        <taxon>Fabales</taxon>
        <taxon>Fabaceae</taxon>
        <taxon>Papilionoideae</taxon>
        <taxon>50 kb inversion clade</taxon>
        <taxon>dalbergioids sensu lato</taxon>
        <taxon>Dalbergieae</taxon>
        <taxon>Pterocarpus clade</taxon>
        <taxon>Stylosanthes</taxon>
    </lineage>
</organism>
<gene>
    <name evidence="2" type="ORF">PIB30_078917</name>
</gene>
<protein>
    <recommendedName>
        <fullName evidence="4">Aminotransferase-like plant mobile domain-containing protein</fullName>
    </recommendedName>
</protein>
<proteinExistence type="predicted"/>
<accession>A0ABU6SRW5</accession>
<feature type="region of interest" description="Disordered" evidence="1">
    <location>
        <begin position="1"/>
        <end position="29"/>
    </location>
</feature>
<evidence type="ECO:0008006" key="4">
    <source>
        <dbReference type="Google" id="ProtNLM"/>
    </source>
</evidence>
<name>A0ABU6SRW5_9FABA</name>
<evidence type="ECO:0000313" key="2">
    <source>
        <dbReference type="EMBL" id="MED6138904.1"/>
    </source>
</evidence>
<evidence type="ECO:0000313" key="3">
    <source>
        <dbReference type="Proteomes" id="UP001341840"/>
    </source>
</evidence>
<sequence>MRRGGDKLRVAANSASIGAPDQKLSRSEAADEQWRIDSDSLSISTCERREEWLSLPFIATDEWRFRNFAVRFILDRTLDVGGREYQSALSPSRLSSNLLHLAHNSDVIRVCVTTKQDHPSLSLCSSWREHSLTPFGSIVLPYTRFELRPLRRWSIIVGHAFIALTLTRVNSYPLELTLVRIDSAKVQNRFSSGSITRSHSAALCPHMNRFDRGTNRLVLHIFGYSRAQRIDSIHQESIHSRQRSVINTVSSLQPPSFYFSSILVSPKVLATMSRRKTPAVKLKNVPSKDPPQLSQLPLRKWFANKELWEDYQSFYSKMPILPLRFLSEGLLPEDKHSESWELLDHQGLRPLLFTRERYYPRMMAAVATTLRVHDGIYDREGDGEFRLRFWLAGFEYTLDLGQLSSILGLRNSGVLFKGGSEVPKRLTSFDSETAAQRLRVSRITGKKYSVSAMKTDHRLLQYMLSYIWLPRRGNHEVLTEEDLIILWAMVRKVTLNWPYLIARHLVNCTTSCLVNTGLGHGALWTKIFEHLSIDLSGEEAVLVDDKNAITTRHLNKMGRGPKAAAEKNEDAGEGGSHPQNIGSSTHFQTRFMESFTQGMQSFRSNLNENVQGMHQRLDGYESRLSNPDKEIQEFGNDMRRFFSRAAQSEDQGHQDDAPGQE</sequence>
<keyword evidence="3" id="KW-1185">Reference proteome</keyword>
<feature type="region of interest" description="Disordered" evidence="1">
    <location>
        <begin position="555"/>
        <end position="584"/>
    </location>
</feature>
<evidence type="ECO:0000256" key="1">
    <source>
        <dbReference type="SAM" id="MobiDB-lite"/>
    </source>
</evidence>